<gene>
    <name evidence="2" type="ORF">ACN38_g831</name>
</gene>
<evidence type="ECO:0000313" key="3">
    <source>
        <dbReference type="Proteomes" id="UP000037696"/>
    </source>
</evidence>
<organism evidence="2 3">
    <name type="scientific">Penicillium nordicum</name>
    <dbReference type="NCBI Taxonomy" id="229535"/>
    <lineage>
        <taxon>Eukaryota</taxon>
        <taxon>Fungi</taxon>
        <taxon>Dikarya</taxon>
        <taxon>Ascomycota</taxon>
        <taxon>Pezizomycotina</taxon>
        <taxon>Eurotiomycetes</taxon>
        <taxon>Eurotiomycetidae</taxon>
        <taxon>Eurotiales</taxon>
        <taxon>Aspergillaceae</taxon>
        <taxon>Penicillium</taxon>
    </lineage>
</organism>
<name>A0A0M8PGM0_9EURO</name>
<evidence type="ECO:0000256" key="1">
    <source>
        <dbReference type="SAM" id="Phobius"/>
    </source>
</evidence>
<feature type="transmembrane region" description="Helical" evidence="1">
    <location>
        <begin position="41"/>
        <end position="60"/>
    </location>
</feature>
<dbReference type="EMBL" id="LHQQ01000007">
    <property type="protein sequence ID" value="KOS48254.1"/>
    <property type="molecule type" value="Genomic_DNA"/>
</dbReference>
<dbReference type="Proteomes" id="UP000037696">
    <property type="component" value="Unassembled WGS sequence"/>
</dbReference>
<protein>
    <submittedName>
        <fullName evidence="2">Uncharacterized protein</fullName>
    </submittedName>
</protein>
<keyword evidence="3" id="KW-1185">Reference proteome</keyword>
<dbReference type="AlphaFoldDB" id="A0A0M8PGM0"/>
<keyword evidence="1" id="KW-0472">Membrane</keyword>
<sequence length="72" mass="8048">MMFPPRLQHCTHYYSNSYTVLIGTIATGLDLAVLLEFLSHLSFFPLCDLGLSFLAIAFFAPSPESTLSFIFL</sequence>
<evidence type="ECO:0000313" key="2">
    <source>
        <dbReference type="EMBL" id="KOS48254.1"/>
    </source>
</evidence>
<comment type="caution">
    <text evidence="2">The sequence shown here is derived from an EMBL/GenBank/DDBJ whole genome shotgun (WGS) entry which is preliminary data.</text>
</comment>
<keyword evidence="1" id="KW-1133">Transmembrane helix</keyword>
<proteinExistence type="predicted"/>
<keyword evidence="1" id="KW-0812">Transmembrane</keyword>
<feature type="transmembrane region" description="Helical" evidence="1">
    <location>
        <begin position="12"/>
        <end position="35"/>
    </location>
</feature>
<reference evidence="2 3" key="1">
    <citation type="submission" date="2015-08" db="EMBL/GenBank/DDBJ databases">
        <title>Genome sequencing of Penicillium nordicum.</title>
        <authorList>
            <person name="Nguyen H.D."/>
            <person name="Seifert K.A."/>
        </authorList>
    </citation>
    <scope>NUCLEOTIDE SEQUENCE [LARGE SCALE GENOMIC DNA]</scope>
    <source>
        <strain evidence="2 3">DAOMC 185683</strain>
    </source>
</reference>
<accession>A0A0M8PGM0</accession>